<dbReference type="Pfam" id="PF00400">
    <property type="entry name" value="WD40"/>
    <property type="match status" value="1"/>
</dbReference>
<keyword evidence="3" id="KW-0677">Repeat</keyword>
<keyword evidence="4" id="KW-0807">Transducer</keyword>
<dbReference type="CDD" id="cd00200">
    <property type="entry name" value="WD40"/>
    <property type="match status" value="1"/>
</dbReference>
<dbReference type="SUPFAM" id="SSF50978">
    <property type="entry name" value="WD40 repeat-like"/>
    <property type="match status" value="1"/>
</dbReference>
<organism evidence="6 7">
    <name type="scientific">Arxiozyma heterogenica</name>
    <dbReference type="NCBI Taxonomy" id="278026"/>
    <lineage>
        <taxon>Eukaryota</taxon>
        <taxon>Fungi</taxon>
        <taxon>Dikarya</taxon>
        <taxon>Ascomycota</taxon>
        <taxon>Saccharomycotina</taxon>
        <taxon>Saccharomycetes</taxon>
        <taxon>Saccharomycetales</taxon>
        <taxon>Saccharomycetaceae</taxon>
        <taxon>Arxiozyma</taxon>
    </lineage>
</organism>
<dbReference type="InterPro" id="IPR036322">
    <property type="entry name" value="WD40_repeat_dom_sf"/>
</dbReference>
<gene>
    <name evidence="6" type="ORF">RI543_002570</name>
</gene>
<evidence type="ECO:0000256" key="2">
    <source>
        <dbReference type="ARBA" id="ARBA00022574"/>
    </source>
</evidence>
<dbReference type="PROSITE" id="PS50294">
    <property type="entry name" value="WD_REPEATS_REGION"/>
    <property type="match status" value="2"/>
</dbReference>
<dbReference type="InterPro" id="IPR001632">
    <property type="entry name" value="WD40_G-protein_beta-like"/>
</dbReference>
<comment type="caution">
    <text evidence="6">The sequence shown here is derived from an EMBL/GenBank/DDBJ whole genome shotgun (WGS) entry which is preliminary data.</text>
</comment>
<feature type="repeat" description="WD" evidence="5">
    <location>
        <begin position="80"/>
        <end position="121"/>
    </location>
</feature>
<evidence type="ECO:0008006" key="8">
    <source>
        <dbReference type="Google" id="ProtNLM"/>
    </source>
</evidence>
<reference evidence="7" key="1">
    <citation type="submission" date="2023-07" db="EMBL/GenBank/DDBJ databases">
        <title>A draft genome of Kazachstania heterogenica Y-27499.</title>
        <authorList>
            <person name="Donic C."/>
            <person name="Kralova J.S."/>
            <person name="Fidel L."/>
            <person name="Ben-Dor S."/>
            <person name="Jung S."/>
        </authorList>
    </citation>
    <scope>NUCLEOTIDE SEQUENCE [LARGE SCALE GENOMIC DNA]</scope>
    <source>
        <strain evidence="7">Y27499</strain>
    </source>
</reference>
<dbReference type="Pfam" id="PF25391">
    <property type="entry name" value="WD40_Gbeta"/>
    <property type="match status" value="1"/>
</dbReference>
<evidence type="ECO:0000256" key="5">
    <source>
        <dbReference type="PROSITE-ProRule" id="PRU00221"/>
    </source>
</evidence>
<dbReference type="PROSITE" id="PS00678">
    <property type="entry name" value="WD_REPEATS_1"/>
    <property type="match status" value="2"/>
</dbReference>
<proteinExistence type="inferred from homology"/>
<sequence>MQTAGLDFSKNQYTPIIQDISSIEEDIQQKINFARQETKNLYIQIDKIKKKTQDADLFEMTRKVPPLNKKLINLKPIVDLKGHNNKIADFQWSKNSKNILSASQDGFMLVWDVATGLKQHAIPLDSQWVLSCAISPSGNLVASAGLNNNCTIYKISKENRVQQNIISIFKGHTGYVSSIDFLGETQILSASGDMTCALWDIPKAKRVREYTDHLGDVLALSLPNNIEQNNIFASCGSDGYLYIWDTRMQANVQNFFVSDSDVSTVKFFHGDNTILTGSDDGTISMFDLRSDCSLANYTLSVGLEHQRGVNPTITTNTTTTTTTTTTITDTYNNLKHYYPPSTMQYNSTTPKSPTISAISSSYLDNQGVVSIDFSKSGRLMYACYTDLGCVVWDILNTEVVGKLEGHTNRVTGVKTSPDGLAVCTGSWDTIMKIWTPSYS</sequence>
<dbReference type="EMBL" id="JAWIZZ010000045">
    <property type="protein sequence ID" value="KAK5780030.1"/>
    <property type="molecule type" value="Genomic_DNA"/>
</dbReference>
<comment type="similarity">
    <text evidence="1">Belongs to the WD repeat G protein beta family.</text>
</comment>
<dbReference type="Gene3D" id="2.130.10.10">
    <property type="entry name" value="YVTN repeat-like/Quinoprotein amine dehydrogenase"/>
    <property type="match status" value="2"/>
</dbReference>
<accession>A0AAN8A8T8</accession>
<evidence type="ECO:0000256" key="1">
    <source>
        <dbReference type="ARBA" id="ARBA00009768"/>
    </source>
</evidence>
<dbReference type="PROSITE" id="PS50082">
    <property type="entry name" value="WD_REPEATS_2"/>
    <property type="match status" value="4"/>
</dbReference>
<dbReference type="PANTHER" id="PTHR19850">
    <property type="entry name" value="GUANINE NUCLEOTIDE-BINDING PROTEIN BETA G PROTEIN BETA"/>
    <property type="match status" value="1"/>
</dbReference>
<dbReference type="Proteomes" id="UP001306508">
    <property type="component" value="Unassembled WGS sequence"/>
</dbReference>
<dbReference type="AlphaFoldDB" id="A0AAN8A8T8"/>
<keyword evidence="7" id="KW-1185">Reference proteome</keyword>
<dbReference type="PRINTS" id="PR00319">
    <property type="entry name" value="GPROTEINB"/>
</dbReference>
<feature type="repeat" description="WD" evidence="5">
    <location>
        <begin position="169"/>
        <end position="209"/>
    </location>
</feature>
<name>A0AAN8A8T8_9SACH</name>
<evidence type="ECO:0000313" key="6">
    <source>
        <dbReference type="EMBL" id="KAK5780030.1"/>
    </source>
</evidence>
<dbReference type="InterPro" id="IPR019775">
    <property type="entry name" value="WD40_repeat_CS"/>
</dbReference>
<dbReference type="InterPro" id="IPR001680">
    <property type="entry name" value="WD40_rpt"/>
</dbReference>
<evidence type="ECO:0000313" key="7">
    <source>
        <dbReference type="Proteomes" id="UP001306508"/>
    </source>
</evidence>
<evidence type="ECO:0000256" key="4">
    <source>
        <dbReference type="ARBA" id="ARBA00023224"/>
    </source>
</evidence>
<dbReference type="InterPro" id="IPR015943">
    <property type="entry name" value="WD40/YVTN_repeat-like_dom_sf"/>
</dbReference>
<dbReference type="PRINTS" id="PR00320">
    <property type="entry name" value="GPROTEINBRPT"/>
</dbReference>
<feature type="repeat" description="WD" evidence="5">
    <location>
        <begin position="403"/>
        <end position="439"/>
    </location>
</feature>
<keyword evidence="2 5" id="KW-0853">WD repeat</keyword>
<evidence type="ECO:0000256" key="3">
    <source>
        <dbReference type="ARBA" id="ARBA00022737"/>
    </source>
</evidence>
<dbReference type="InterPro" id="IPR020472">
    <property type="entry name" value="WD40_PAC1"/>
</dbReference>
<protein>
    <recommendedName>
        <fullName evidence="8">Guanine nucleotide-binding protein subunit beta</fullName>
    </recommendedName>
</protein>
<dbReference type="PIRSF" id="PIRSF002394">
    <property type="entry name" value="GN-bd_beta"/>
    <property type="match status" value="1"/>
</dbReference>
<dbReference type="GO" id="GO:0007165">
    <property type="term" value="P:signal transduction"/>
    <property type="evidence" value="ECO:0007669"/>
    <property type="project" value="UniProtKB-KW"/>
</dbReference>
<dbReference type="SMART" id="SM00320">
    <property type="entry name" value="WD40"/>
    <property type="match status" value="7"/>
</dbReference>
<dbReference type="InterPro" id="IPR016346">
    <property type="entry name" value="G-protein_beta_1-5"/>
</dbReference>
<feature type="repeat" description="WD" evidence="5">
    <location>
        <begin position="210"/>
        <end position="254"/>
    </location>
</feature>